<dbReference type="InterPro" id="IPR052982">
    <property type="entry name" value="SRP1/TIP1-like"/>
</dbReference>
<feature type="signal peptide" evidence="3">
    <location>
        <begin position="1"/>
        <end position="20"/>
    </location>
</feature>
<dbReference type="PANTHER" id="PTHR40633">
    <property type="entry name" value="MATRIX PROTEIN, PUTATIVE (AFU_ORTHOLOGUE AFUA_8G05410)-RELATED"/>
    <property type="match status" value="1"/>
</dbReference>
<sequence length="272" mass="27511">MQVTLPFTAFVLSLASSVLAGSHRVPLGSLNHRSLGKRAATFTPTAPGPGDKFNAGSPITIQWDADTSGSTKWKQTTIRLMSGSNLNMSQLEVVGVIDGTDTTKTELQWPAPAVNPYSAIYFFQFDHGGDAQKDPTWTTRFAIADASGNTVAPPFDHQPENKDNPPIPYGNGVLAAASGSGSGSASGANATTGTATLDDGSATSTTTSASASNTLASTTSSSVSTTVSRPNTTASTAASPSSTGAAAPQFIARPVGMALTGAAVGVAAIFLL</sequence>
<dbReference type="AlphaFoldDB" id="A0AAN6G873"/>
<dbReference type="EMBL" id="JAPDMQ010000368">
    <property type="protein sequence ID" value="KAK0526068.1"/>
    <property type="molecule type" value="Genomic_DNA"/>
</dbReference>
<organism evidence="5 6">
    <name type="scientific">Tilletia horrida</name>
    <dbReference type="NCBI Taxonomy" id="155126"/>
    <lineage>
        <taxon>Eukaryota</taxon>
        <taxon>Fungi</taxon>
        <taxon>Dikarya</taxon>
        <taxon>Basidiomycota</taxon>
        <taxon>Ustilaginomycotina</taxon>
        <taxon>Exobasidiomycetes</taxon>
        <taxon>Tilletiales</taxon>
        <taxon>Tilletiaceae</taxon>
        <taxon>Tilletia</taxon>
    </lineage>
</organism>
<keyword evidence="1 3" id="KW-0732">Signal</keyword>
<evidence type="ECO:0000256" key="3">
    <source>
        <dbReference type="SAM" id="SignalP"/>
    </source>
</evidence>
<accession>A0AAN6G873</accession>
<evidence type="ECO:0000256" key="2">
    <source>
        <dbReference type="SAM" id="MobiDB-lite"/>
    </source>
</evidence>
<dbReference type="Pfam" id="PF10342">
    <property type="entry name" value="Kre9_KNH"/>
    <property type="match status" value="1"/>
</dbReference>
<gene>
    <name evidence="5" type="ORF">OC842_005299</name>
</gene>
<feature type="domain" description="Yeast cell wall synthesis Kre9/Knh1-like N-terminal" evidence="4">
    <location>
        <begin position="47"/>
        <end position="143"/>
    </location>
</feature>
<keyword evidence="6" id="KW-1185">Reference proteome</keyword>
<feature type="compositionally biased region" description="Low complexity" evidence="2">
    <location>
        <begin position="170"/>
        <end position="245"/>
    </location>
</feature>
<feature type="region of interest" description="Disordered" evidence="2">
    <location>
        <begin position="148"/>
        <end position="245"/>
    </location>
</feature>
<protein>
    <recommendedName>
        <fullName evidence="4">Yeast cell wall synthesis Kre9/Knh1-like N-terminal domain-containing protein</fullName>
    </recommendedName>
</protein>
<evidence type="ECO:0000313" key="6">
    <source>
        <dbReference type="Proteomes" id="UP001176521"/>
    </source>
</evidence>
<dbReference type="PANTHER" id="PTHR40633:SF1">
    <property type="entry name" value="GPI ANCHORED SERINE-THREONINE RICH PROTEIN (AFU_ORTHOLOGUE AFUA_1G03630)"/>
    <property type="match status" value="1"/>
</dbReference>
<name>A0AAN6G873_9BASI</name>
<dbReference type="Proteomes" id="UP001176521">
    <property type="component" value="Unassembled WGS sequence"/>
</dbReference>
<evidence type="ECO:0000259" key="4">
    <source>
        <dbReference type="Pfam" id="PF10342"/>
    </source>
</evidence>
<comment type="caution">
    <text evidence="5">The sequence shown here is derived from an EMBL/GenBank/DDBJ whole genome shotgun (WGS) entry which is preliminary data.</text>
</comment>
<reference evidence="5" key="1">
    <citation type="journal article" date="2023" name="PhytoFront">
        <title>Draft Genome Resources of Seven Strains of Tilletia horrida, Causal Agent of Kernel Smut of Rice.</title>
        <authorList>
            <person name="Khanal S."/>
            <person name="Antony Babu S."/>
            <person name="Zhou X.G."/>
        </authorList>
    </citation>
    <scope>NUCLEOTIDE SEQUENCE</scope>
    <source>
        <strain evidence="5">TX3</strain>
    </source>
</reference>
<dbReference type="InterPro" id="IPR018466">
    <property type="entry name" value="Kre9/Knh1-like_N"/>
</dbReference>
<evidence type="ECO:0000256" key="1">
    <source>
        <dbReference type="ARBA" id="ARBA00022729"/>
    </source>
</evidence>
<evidence type="ECO:0000313" key="5">
    <source>
        <dbReference type="EMBL" id="KAK0526068.1"/>
    </source>
</evidence>
<proteinExistence type="predicted"/>
<feature type="chain" id="PRO_5042873570" description="Yeast cell wall synthesis Kre9/Knh1-like N-terminal domain-containing protein" evidence="3">
    <location>
        <begin position="21"/>
        <end position="272"/>
    </location>
</feature>